<organism evidence="2 3">
    <name type="scientific">Nocardioides bigeumensis</name>
    <dbReference type="NCBI Taxonomy" id="433657"/>
    <lineage>
        <taxon>Bacteria</taxon>
        <taxon>Bacillati</taxon>
        <taxon>Actinomycetota</taxon>
        <taxon>Actinomycetes</taxon>
        <taxon>Propionibacteriales</taxon>
        <taxon>Nocardioidaceae</taxon>
        <taxon>Nocardioides</taxon>
    </lineage>
</organism>
<dbReference type="Proteomes" id="UP001500575">
    <property type="component" value="Unassembled WGS sequence"/>
</dbReference>
<name>A0ABN2Y3E9_9ACTN</name>
<reference evidence="2 3" key="1">
    <citation type="journal article" date="2019" name="Int. J. Syst. Evol. Microbiol.">
        <title>The Global Catalogue of Microorganisms (GCM) 10K type strain sequencing project: providing services to taxonomists for standard genome sequencing and annotation.</title>
        <authorList>
            <consortium name="The Broad Institute Genomics Platform"/>
            <consortium name="The Broad Institute Genome Sequencing Center for Infectious Disease"/>
            <person name="Wu L."/>
            <person name="Ma J."/>
        </authorList>
    </citation>
    <scope>NUCLEOTIDE SEQUENCE [LARGE SCALE GENOMIC DNA]</scope>
    <source>
        <strain evidence="2 3">JCM 16021</strain>
    </source>
</reference>
<protein>
    <recommendedName>
        <fullName evidence="1">N-acetyltransferase domain-containing protein</fullName>
    </recommendedName>
</protein>
<dbReference type="InterPro" id="IPR000182">
    <property type="entry name" value="GNAT_dom"/>
</dbReference>
<dbReference type="Pfam" id="PF00583">
    <property type="entry name" value="Acetyltransf_1"/>
    <property type="match status" value="1"/>
</dbReference>
<dbReference type="PROSITE" id="PS51186">
    <property type="entry name" value="GNAT"/>
    <property type="match status" value="1"/>
</dbReference>
<dbReference type="InterPro" id="IPR016181">
    <property type="entry name" value="Acyl_CoA_acyltransferase"/>
</dbReference>
<evidence type="ECO:0000313" key="3">
    <source>
        <dbReference type="Proteomes" id="UP001500575"/>
    </source>
</evidence>
<comment type="caution">
    <text evidence="2">The sequence shown here is derived from an EMBL/GenBank/DDBJ whole genome shotgun (WGS) entry which is preliminary data.</text>
</comment>
<accession>A0ABN2Y3E9</accession>
<dbReference type="Gene3D" id="3.40.630.30">
    <property type="match status" value="1"/>
</dbReference>
<feature type="domain" description="N-acetyltransferase" evidence="1">
    <location>
        <begin position="18"/>
        <end position="178"/>
    </location>
</feature>
<dbReference type="CDD" id="cd04301">
    <property type="entry name" value="NAT_SF"/>
    <property type="match status" value="1"/>
</dbReference>
<evidence type="ECO:0000259" key="1">
    <source>
        <dbReference type="PROSITE" id="PS51186"/>
    </source>
</evidence>
<sequence>MADRAESSPATLPGGQQVWIRSIGTDDADALRAAFQRLSLHSRYHRFHSGVPQLSDVMVRVLTTVDHVDREALVAVPAEGSNELVGVVRYVRDPTEPTAADLAVTVADQWQGRGLGALLMRELTARAIDNGIEHFTVDMLADNLPIQALVRTAGGVSVTSDGSVVSARVPILAERPVTRGGPTMVDEVDPAV</sequence>
<dbReference type="EMBL" id="BAAAQQ010000007">
    <property type="protein sequence ID" value="GAA2121354.1"/>
    <property type="molecule type" value="Genomic_DNA"/>
</dbReference>
<evidence type="ECO:0000313" key="2">
    <source>
        <dbReference type="EMBL" id="GAA2121354.1"/>
    </source>
</evidence>
<gene>
    <name evidence="2" type="ORF">GCM10009843_15500</name>
</gene>
<dbReference type="RefSeq" id="WP_344303108.1">
    <property type="nucleotide sequence ID" value="NZ_BAAAQQ010000007.1"/>
</dbReference>
<keyword evidence="3" id="KW-1185">Reference proteome</keyword>
<proteinExistence type="predicted"/>
<dbReference type="SUPFAM" id="SSF55729">
    <property type="entry name" value="Acyl-CoA N-acyltransferases (Nat)"/>
    <property type="match status" value="1"/>
</dbReference>